<dbReference type="Gene3D" id="3.40.1760.10">
    <property type="entry name" value="YfbM-like super family"/>
    <property type="match status" value="1"/>
</dbReference>
<dbReference type="SUPFAM" id="SSF111069">
    <property type="entry name" value="Hypothetical protein yfbM"/>
    <property type="match status" value="1"/>
</dbReference>
<sequence length="176" mass="20183">MTLRRSRALQSLMSMYFHLRAVPPPALRNSAPWFQRLFEDDWDTVRERIGRHREEVLDKLYGDVELLYCGIPPNHAPEGPRSNVVLGGRPVFHNDPAVPPFLLLTASQVGRVAGYLRSTDFDGLWRDARPQLLRPYDVSYAEPEVRGMFAATHRDLTAFYEQTAEYGDAVVKWLVV</sequence>
<dbReference type="Proteomes" id="UP001500707">
    <property type="component" value="Unassembled WGS sequence"/>
</dbReference>
<dbReference type="InterPro" id="IPR015068">
    <property type="entry name" value="DUF1877"/>
</dbReference>
<name>A0ABP6XZ08_9ACTN</name>
<dbReference type="Pfam" id="PF08974">
    <property type="entry name" value="DUF1877"/>
    <property type="match status" value="1"/>
</dbReference>
<dbReference type="InterPro" id="IPR035944">
    <property type="entry name" value="YfbM-like_sf"/>
</dbReference>
<evidence type="ECO:0008006" key="3">
    <source>
        <dbReference type="Google" id="ProtNLM"/>
    </source>
</evidence>
<keyword evidence="2" id="KW-1185">Reference proteome</keyword>
<organism evidence="1 2">
    <name type="scientific">Streptomyces osmaniensis</name>
    <dbReference type="NCBI Taxonomy" id="593134"/>
    <lineage>
        <taxon>Bacteria</taxon>
        <taxon>Bacillati</taxon>
        <taxon>Actinomycetota</taxon>
        <taxon>Actinomycetes</taxon>
        <taxon>Kitasatosporales</taxon>
        <taxon>Streptomycetaceae</taxon>
        <taxon>Streptomyces</taxon>
    </lineage>
</organism>
<protein>
    <recommendedName>
        <fullName evidence="3">DUF1877 domain-containing protein</fullName>
    </recommendedName>
</protein>
<evidence type="ECO:0000313" key="1">
    <source>
        <dbReference type="EMBL" id="GAA3574850.1"/>
    </source>
</evidence>
<proteinExistence type="predicted"/>
<evidence type="ECO:0000313" key="2">
    <source>
        <dbReference type="Proteomes" id="UP001500707"/>
    </source>
</evidence>
<comment type="caution">
    <text evidence="1">The sequence shown here is derived from an EMBL/GenBank/DDBJ whole genome shotgun (WGS) entry which is preliminary data.</text>
</comment>
<reference evidence="2" key="1">
    <citation type="journal article" date="2019" name="Int. J. Syst. Evol. Microbiol.">
        <title>The Global Catalogue of Microorganisms (GCM) 10K type strain sequencing project: providing services to taxonomists for standard genome sequencing and annotation.</title>
        <authorList>
            <consortium name="The Broad Institute Genomics Platform"/>
            <consortium name="The Broad Institute Genome Sequencing Center for Infectious Disease"/>
            <person name="Wu L."/>
            <person name="Ma J."/>
        </authorList>
    </citation>
    <scope>NUCLEOTIDE SEQUENCE [LARGE SCALE GENOMIC DNA]</scope>
    <source>
        <strain evidence="2">JCM 17656</strain>
    </source>
</reference>
<dbReference type="EMBL" id="BAABCE010000014">
    <property type="protein sequence ID" value="GAA3574850.1"/>
    <property type="molecule type" value="Genomic_DNA"/>
</dbReference>
<accession>A0ABP6XZ08</accession>
<gene>
    <name evidence="1" type="ORF">GCM10022295_65470</name>
</gene>